<keyword evidence="5 13" id="KW-1133">Transmembrane helix</keyword>
<name>A0A4S3KP03_9GAMM</name>
<feature type="transmembrane region" description="Helical" evidence="13">
    <location>
        <begin position="257"/>
        <end position="274"/>
    </location>
</feature>
<dbReference type="Pfam" id="PF02628">
    <property type="entry name" value="COX15-CtaA"/>
    <property type="match status" value="2"/>
</dbReference>
<evidence type="ECO:0008006" key="16">
    <source>
        <dbReference type="Google" id="ProtNLM"/>
    </source>
</evidence>
<keyword evidence="7" id="KW-0408">Iron</keyword>
<dbReference type="EMBL" id="MWQO01000024">
    <property type="protein sequence ID" value="THD10596.1"/>
    <property type="molecule type" value="Genomic_DNA"/>
</dbReference>
<feature type="transmembrane region" description="Helical" evidence="13">
    <location>
        <begin position="336"/>
        <end position="357"/>
    </location>
</feature>
<dbReference type="PANTHER" id="PTHR35457:SF1">
    <property type="entry name" value="HEME A SYNTHASE"/>
    <property type="match status" value="1"/>
</dbReference>
<evidence type="ECO:0000256" key="8">
    <source>
        <dbReference type="ARBA" id="ARBA00023133"/>
    </source>
</evidence>
<keyword evidence="15" id="KW-1185">Reference proteome</keyword>
<dbReference type="PANTHER" id="PTHR35457">
    <property type="entry name" value="HEME A SYNTHASE"/>
    <property type="match status" value="1"/>
</dbReference>
<dbReference type="GO" id="GO:0046872">
    <property type="term" value="F:metal ion binding"/>
    <property type="evidence" value="ECO:0007669"/>
    <property type="project" value="UniProtKB-KW"/>
</dbReference>
<evidence type="ECO:0000256" key="1">
    <source>
        <dbReference type="ARBA" id="ARBA00004141"/>
    </source>
</evidence>
<keyword evidence="10" id="KW-1015">Disulfide bond</keyword>
<feature type="region of interest" description="Disordered" evidence="12">
    <location>
        <begin position="1"/>
        <end position="33"/>
    </location>
</feature>
<dbReference type="GO" id="GO:0016491">
    <property type="term" value="F:oxidoreductase activity"/>
    <property type="evidence" value="ECO:0007669"/>
    <property type="project" value="UniProtKB-KW"/>
</dbReference>
<accession>A0A4S3KP03</accession>
<reference evidence="14 15" key="1">
    <citation type="submission" date="2017-02" db="EMBL/GenBank/DDBJ databases">
        <title>Whole genome sequencing of Metallibacterium scheffleri DSM 24874 (T).</title>
        <authorList>
            <person name="Kumar S."/>
            <person name="Patil P."/>
            <person name="Patil P.B."/>
        </authorList>
    </citation>
    <scope>NUCLEOTIDE SEQUENCE [LARGE SCALE GENOMIC DNA]</scope>
    <source>
        <strain evidence="14 15">DSM 24874</strain>
    </source>
</reference>
<feature type="transmembrane region" description="Helical" evidence="13">
    <location>
        <begin position="309"/>
        <end position="330"/>
    </location>
</feature>
<gene>
    <name evidence="14" type="ORF">B1806_07805</name>
</gene>
<organism evidence="14 15">
    <name type="scientific">Metallibacterium scheffleri</name>
    <dbReference type="NCBI Taxonomy" id="993689"/>
    <lineage>
        <taxon>Bacteria</taxon>
        <taxon>Pseudomonadati</taxon>
        <taxon>Pseudomonadota</taxon>
        <taxon>Gammaproteobacteria</taxon>
        <taxon>Lysobacterales</taxon>
        <taxon>Rhodanobacteraceae</taxon>
        <taxon>Metallibacterium</taxon>
    </lineage>
</organism>
<protein>
    <recommendedName>
        <fullName evidence="16">Heme A synthase</fullName>
    </recommendedName>
</protein>
<comment type="caution">
    <text evidence="14">The sequence shown here is derived from an EMBL/GenBank/DDBJ whole genome shotgun (WGS) entry which is preliminary data.</text>
</comment>
<feature type="transmembrane region" description="Helical" evidence="13">
    <location>
        <begin position="280"/>
        <end position="297"/>
    </location>
</feature>
<evidence type="ECO:0000256" key="6">
    <source>
        <dbReference type="ARBA" id="ARBA00023002"/>
    </source>
</evidence>
<sequence length="531" mass="56122">MGAKRQQSRATDRAAGKLCRAQGRHRRRQGLAVEGSDTAIHAAGPGRAGLRRGVPVQAVHAAQRADRLEQEQQEPAPVVCRRATGSGRHAWRAAILDAGANPGSAIAALRSAAGRSGRGDPGGGGRHGDRVLPASGLRGRHQQGSAEVVQVIVKPAWVRPLAWIAAALALGVIVFGAFVRLSNAGLSCPDWPTCYGQITWPTHHAAITAADAAFPQRPVAVHLAWREQVHRFIAGTLGVLVLLLALGAVWRQRMPRVAVIVAALAAAAGVWLYMGGEHAYSSALAGIAIALPLLAAWRLRRAAPWKVLTVVLGLIIFQAMLGMWTVTLLLKPAIVTSHLLGGLATFALLAYAALRLSGAGTRDIPARRLLPWVALGLLLLAMQIALGGWTSTNYAALACGTSFPECAGRWWPALNFHQGFVLWRDIGVNYEGGVLDAAARAAIQMAHRIGAVVVFVYGLWLAWRAARAGLKPQGIVLALLLCAQVLLGIGNVVLGLPLAVATAHNAGAALLLFTLIWLLAATQRPSTQREF</sequence>
<evidence type="ECO:0000256" key="2">
    <source>
        <dbReference type="ARBA" id="ARBA00022475"/>
    </source>
</evidence>
<evidence type="ECO:0000256" key="5">
    <source>
        <dbReference type="ARBA" id="ARBA00022989"/>
    </source>
</evidence>
<dbReference type="GO" id="GO:0016020">
    <property type="term" value="C:membrane"/>
    <property type="evidence" value="ECO:0007669"/>
    <property type="project" value="UniProtKB-SubCell"/>
</dbReference>
<evidence type="ECO:0000256" key="4">
    <source>
        <dbReference type="ARBA" id="ARBA00022723"/>
    </source>
</evidence>
<dbReference type="AlphaFoldDB" id="A0A4S3KP03"/>
<dbReference type="InterPro" id="IPR003780">
    <property type="entry name" value="COX15/CtaA_fam"/>
</dbReference>
<comment type="pathway">
    <text evidence="11">Porphyrin-containing compound metabolism.</text>
</comment>
<dbReference type="Proteomes" id="UP000307749">
    <property type="component" value="Unassembled WGS sequence"/>
</dbReference>
<evidence type="ECO:0000313" key="14">
    <source>
        <dbReference type="EMBL" id="THD10596.1"/>
    </source>
</evidence>
<keyword evidence="3 13" id="KW-0812">Transmembrane</keyword>
<dbReference type="InterPro" id="IPR050450">
    <property type="entry name" value="COX15/CtaA_HemeA_synthase"/>
</dbReference>
<evidence type="ECO:0000256" key="7">
    <source>
        <dbReference type="ARBA" id="ARBA00023004"/>
    </source>
</evidence>
<feature type="transmembrane region" description="Helical" evidence="13">
    <location>
        <begin position="475"/>
        <end position="496"/>
    </location>
</feature>
<evidence type="ECO:0000256" key="3">
    <source>
        <dbReference type="ARBA" id="ARBA00022692"/>
    </source>
</evidence>
<feature type="transmembrane region" description="Helical" evidence="13">
    <location>
        <begin position="161"/>
        <end position="181"/>
    </location>
</feature>
<feature type="transmembrane region" description="Helical" evidence="13">
    <location>
        <begin position="369"/>
        <end position="389"/>
    </location>
</feature>
<comment type="subcellular location">
    <subcellularLocation>
        <location evidence="1">Membrane</location>
        <topology evidence="1">Multi-pass membrane protein</topology>
    </subcellularLocation>
</comment>
<keyword evidence="9 13" id="KW-0472">Membrane</keyword>
<feature type="transmembrane region" description="Helical" evidence="13">
    <location>
        <begin position="232"/>
        <end position="250"/>
    </location>
</feature>
<proteinExistence type="predicted"/>
<evidence type="ECO:0000256" key="12">
    <source>
        <dbReference type="SAM" id="MobiDB-lite"/>
    </source>
</evidence>
<feature type="transmembrane region" description="Helical" evidence="13">
    <location>
        <begin position="502"/>
        <end position="521"/>
    </location>
</feature>
<dbReference type="STRING" id="993689.GCA_002077135_00459"/>
<keyword evidence="8" id="KW-0350">Heme biosynthesis</keyword>
<evidence type="ECO:0000256" key="10">
    <source>
        <dbReference type="ARBA" id="ARBA00023157"/>
    </source>
</evidence>
<keyword evidence="6" id="KW-0560">Oxidoreductase</keyword>
<evidence type="ECO:0000256" key="9">
    <source>
        <dbReference type="ARBA" id="ARBA00023136"/>
    </source>
</evidence>
<keyword evidence="2" id="KW-1003">Cell membrane</keyword>
<evidence type="ECO:0000313" key="15">
    <source>
        <dbReference type="Proteomes" id="UP000307749"/>
    </source>
</evidence>
<evidence type="ECO:0000256" key="11">
    <source>
        <dbReference type="ARBA" id="ARBA00023444"/>
    </source>
</evidence>
<dbReference type="GO" id="GO:0006784">
    <property type="term" value="P:heme A biosynthetic process"/>
    <property type="evidence" value="ECO:0007669"/>
    <property type="project" value="InterPro"/>
</dbReference>
<keyword evidence="4" id="KW-0479">Metal-binding</keyword>
<feature type="transmembrane region" description="Helical" evidence="13">
    <location>
        <begin position="445"/>
        <end position="463"/>
    </location>
</feature>
<evidence type="ECO:0000256" key="13">
    <source>
        <dbReference type="SAM" id="Phobius"/>
    </source>
</evidence>